<accession>A0A7J8S0X3</accession>
<evidence type="ECO:0000313" key="2">
    <source>
        <dbReference type="Proteomes" id="UP000593561"/>
    </source>
</evidence>
<proteinExistence type="predicted"/>
<name>A0A7J8S0X3_GOSDV</name>
<dbReference type="AlphaFoldDB" id="A0A7J8S0X3"/>
<comment type="caution">
    <text evidence="1">The sequence shown here is derived from an EMBL/GenBank/DDBJ whole genome shotgun (WGS) entry which is preliminary data.</text>
</comment>
<dbReference type="EMBL" id="JABFAC010000007">
    <property type="protein sequence ID" value="MBA0619246.1"/>
    <property type="molecule type" value="Genomic_DNA"/>
</dbReference>
<reference evidence="1 2" key="1">
    <citation type="journal article" date="2019" name="Genome Biol. Evol.">
        <title>Insights into the evolution of the New World diploid cottons (Gossypium, subgenus Houzingenia) based on genome sequencing.</title>
        <authorList>
            <person name="Grover C.E."/>
            <person name="Arick M.A. 2nd"/>
            <person name="Thrash A."/>
            <person name="Conover J.L."/>
            <person name="Sanders W.S."/>
            <person name="Peterson D.G."/>
            <person name="Frelichowski J.E."/>
            <person name="Scheffler J.A."/>
            <person name="Scheffler B.E."/>
            <person name="Wendel J.F."/>
        </authorList>
    </citation>
    <scope>NUCLEOTIDE SEQUENCE [LARGE SCALE GENOMIC DNA]</scope>
    <source>
        <strain evidence="1">27</strain>
        <tissue evidence="1">Leaf</tissue>
    </source>
</reference>
<keyword evidence="2" id="KW-1185">Reference proteome</keyword>
<protein>
    <submittedName>
        <fullName evidence="1">Uncharacterized protein</fullName>
    </submittedName>
</protein>
<dbReference type="Proteomes" id="UP000593561">
    <property type="component" value="Unassembled WGS sequence"/>
</dbReference>
<organism evidence="1 2">
    <name type="scientific">Gossypium davidsonii</name>
    <name type="common">Davidson's cotton</name>
    <name type="synonym">Gossypium klotzschianum subsp. davidsonii</name>
    <dbReference type="NCBI Taxonomy" id="34287"/>
    <lineage>
        <taxon>Eukaryota</taxon>
        <taxon>Viridiplantae</taxon>
        <taxon>Streptophyta</taxon>
        <taxon>Embryophyta</taxon>
        <taxon>Tracheophyta</taxon>
        <taxon>Spermatophyta</taxon>
        <taxon>Magnoliopsida</taxon>
        <taxon>eudicotyledons</taxon>
        <taxon>Gunneridae</taxon>
        <taxon>Pentapetalae</taxon>
        <taxon>rosids</taxon>
        <taxon>malvids</taxon>
        <taxon>Malvales</taxon>
        <taxon>Malvaceae</taxon>
        <taxon>Malvoideae</taxon>
        <taxon>Gossypium</taxon>
    </lineage>
</organism>
<sequence length="47" mass="5719">MVKYQKILLKVARYNIFKSTTTNWKGHYHDLWLIAKIWSFSMLETTI</sequence>
<gene>
    <name evidence="1" type="ORF">Godav_028457</name>
</gene>
<evidence type="ECO:0000313" key="1">
    <source>
        <dbReference type="EMBL" id="MBA0619246.1"/>
    </source>
</evidence>